<proteinExistence type="inferred from homology"/>
<feature type="domain" description="Ribosomal protein L9" evidence="9">
    <location>
        <begin position="13"/>
        <end position="40"/>
    </location>
</feature>
<comment type="similarity">
    <text evidence="1 7">Belongs to the bacterial ribosomal protein bL9 family.</text>
</comment>
<evidence type="ECO:0000256" key="3">
    <source>
        <dbReference type="ARBA" id="ARBA00022884"/>
    </source>
</evidence>
<keyword evidence="4 7" id="KW-0689">Ribosomal protein</keyword>
<dbReference type="SUPFAM" id="SSF55653">
    <property type="entry name" value="Ribosomal protein L9 C-domain"/>
    <property type="match status" value="1"/>
</dbReference>
<evidence type="ECO:0000256" key="8">
    <source>
        <dbReference type="SAM" id="MobiDB-lite"/>
    </source>
</evidence>
<dbReference type="GO" id="GO:0003735">
    <property type="term" value="F:structural constituent of ribosome"/>
    <property type="evidence" value="ECO:0007669"/>
    <property type="project" value="InterPro"/>
</dbReference>
<dbReference type="InterPro" id="IPR009027">
    <property type="entry name" value="Ribosomal_bL9/RNase_H1_N"/>
</dbReference>
<dbReference type="Gene3D" id="3.40.5.10">
    <property type="entry name" value="Ribosomal protein L9, N-terminal domain"/>
    <property type="match status" value="1"/>
</dbReference>
<dbReference type="GO" id="GO:0019843">
    <property type="term" value="F:rRNA binding"/>
    <property type="evidence" value="ECO:0007669"/>
    <property type="project" value="UniProtKB-UniRule"/>
</dbReference>
<evidence type="ECO:0000256" key="5">
    <source>
        <dbReference type="ARBA" id="ARBA00023274"/>
    </source>
</evidence>
<dbReference type="GO" id="GO:1990904">
    <property type="term" value="C:ribonucleoprotein complex"/>
    <property type="evidence" value="ECO:0007669"/>
    <property type="project" value="UniProtKB-KW"/>
</dbReference>
<protein>
    <recommendedName>
        <fullName evidence="6 7">Large ribosomal subunit protein bL9</fullName>
    </recommendedName>
</protein>
<evidence type="ECO:0000256" key="1">
    <source>
        <dbReference type="ARBA" id="ARBA00010605"/>
    </source>
</evidence>
<dbReference type="InterPro" id="IPR036791">
    <property type="entry name" value="Ribosomal_bL9_C_sf"/>
</dbReference>
<dbReference type="GO" id="GO:0006412">
    <property type="term" value="P:translation"/>
    <property type="evidence" value="ECO:0007669"/>
    <property type="project" value="UniProtKB-UniRule"/>
</dbReference>
<dbReference type="InterPro" id="IPR036935">
    <property type="entry name" value="Ribosomal_bL9_N_sf"/>
</dbReference>
<dbReference type="Pfam" id="PF03948">
    <property type="entry name" value="Ribosomal_L9_C"/>
    <property type="match status" value="1"/>
</dbReference>
<dbReference type="GO" id="GO:0005840">
    <property type="term" value="C:ribosome"/>
    <property type="evidence" value="ECO:0007669"/>
    <property type="project" value="UniProtKB-KW"/>
</dbReference>
<keyword evidence="5 7" id="KW-0687">Ribonucleoprotein</keyword>
<dbReference type="InterPro" id="IPR020594">
    <property type="entry name" value="Ribosomal_bL9_bac/chp"/>
</dbReference>
<reference evidence="10 11" key="1">
    <citation type="journal article" date="2016" name="Nat. Commun.">
        <title>Thousands of microbial genomes shed light on interconnected biogeochemical processes in an aquifer system.</title>
        <authorList>
            <person name="Anantharaman K."/>
            <person name="Brown C.T."/>
            <person name="Hug L.A."/>
            <person name="Sharon I."/>
            <person name="Castelle C.J."/>
            <person name="Probst A.J."/>
            <person name="Thomas B.C."/>
            <person name="Singh A."/>
            <person name="Wilkins M.J."/>
            <person name="Karaoz U."/>
            <person name="Brodie E.L."/>
            <person name="Williams K.H."/>
            <person name="Hubbard S.S."/>
            <person name="Banfield J.F."/>
        </authorList>
    </citation>
    <scope>NUCLEOTIDE SEQUENCE [LARGE SCALE GENOMIC DNA]</scope>
</reference>
<gene>
    <name evidence="7" type="primary">rplI</name>
    <name evidence="10" type="ORF">A2Y64_01390</name>
</gene>
<name>A0A1F5FH77_9BACT</name>
<dbReference type="NCBIfam" id="TIGR00158">
    <property type="entry name" value="L9"/>
    <property type="match status" value="1"/>
</dbReference>
<evidence type="ECO:0000256" key="6">
    <source>
        <dbReference type="ARBA" id="ARBA00035292"/>
    </source>
</evidence>
<sequence length="217" mass="23990">MEVILRQDVPNLGKRGDVVRVKNGYARNYLIPRQFAMRVTPGARRQVEIERAAHNRKLDLMRGQHEELVARIESLSFTVAGKASDTGRLYGSVGENEVVKLLAAKGIEIGRHQVVLEDHIKQVGAYHIPIRFQQDLTAQAKVWVVAEGDEHGAGLPEDVPEPLLYIGGHQSLDEARAHAEEILVEEESADTEDEPSEDSLGVDDEEAGEADEEEPSS</sequence>
<evidence type="ECO:0000259" key="9">
    <source>
        <dbReference type="PROSITE" id="PS00651"/>
    </source>
</evidence>
<evidence type="ECO:0000256" key="7">
    <source>
        <dbReference type="HAMAP-Rule" id="MF_00503"/>
    </source>
</evidence>
<dbReference type="Gene3D" id="3.10.430.100">
    <property type="entry name" value="Ribosomal protein L9, C-terminal domain"/>
    <property type="match status" value="1"/>
</dbReference>
<dbReference type="InterPro" id="IPR020069">
    <property type="entry name" value="Ribosomal_bL9_C"/>
</dbReference>
<dbReference type="Pfam" id="PF01281">
    <property type="entry name" value="Ribosomal_L9_N"/>
    <property type="match status" value="1"/>
</dbReference>
<evidence type="ECO:0000256" key="2">
    <source>
        <dbReference type="ARBA" id="ARBA00022730"/>
    </source>
</evidence>
<dbReference type="STRING" id="1817816.A2Y64_01390"/>
<dbReference type="PROSITE" id="PS00651">
    <property type="entry name" value="RIBOSOMAL_L9"/>
    <property type="match status" value="1"/>
</dbReference>
<feature type="region of interest" description="Disordered" evidence="8">
    <location>
        <begin position="176"/>
        <end position="217"/>
    </location>
</feature>
<feature type="compositionally biased region" description="Acidic residues" evidence="8">
    <location>
        <begin position="182"/>
        <end position="217"/>
    </location>
</feature>
<organism evidence="10 11">
    <name type="scientific">Candidatus Coatesbacteria bacterium RBG_13_66_14</name>
    <dbReference type="NCBI Taxonomy" id="1817816"/>
    <lineage>
        <taxon>Bacteria</taxon>
        <taxon>Candidatus Coatesiibacteriota</taxon>
    </lineage>
</organism>
<evidence type="ECO:0000256" key="4">
    <source>
        <dbReference type="ARBA" id="ARBA00022980"/>
    </source>
</evidence>
<dbReference type="PANTHER" id="PTHR21368">
    <property type="entry name" value="50S RIBOSOMAL PROTEIN L9"/>
    <property type="match status" value="1"/>
</dbReference>
<dbReference type="AlphaFoldDB" id="A0A1F5FH77"/>
<dbReference type="Proteomes" id="UP000177187">
    <property type="component" value="Unassembled WGS sequence"/>
</dbReference>
<dbReference type="HAMAP" id="MF_00503">
    <property type="entry name" value="Ribosomal_bL9"/>
    <property type="match status" value="1"/>
</dbReference>
<evidence type="ECO:0000313" key="11">
    <source>
        <dbReference type="Proteomes" id="UP000177187"/>
    </source>
</evidence>
<evidence type="ECO:0000313" key="10">
    <source>
        <dbReference type="EMBL" id="OGD78961.1"/>
    </source>
</evidence>
<keyword evidence="3 7" id="KW-0694">RNA-binding</keyword>
<dbReference type="SUPFAM" id="SSF55658">
    <property type="entry name" value="L9 N-domain-like"/>
    <property type="match status" value="1"/>
</dbReference>
<comment type="caution">
    <text evidence="10">The sequence shown here is derived from an EMBL/GenBank/DDBJ whole genome shotgun (WGS) entry which is preliminary data.</text>
</comment>
<accession>A0A1F5FH77</accession>
<comment type="function">
    <text evidence="7">Binds to the 23S rRNA.</text>
</comment>
<dbReference type="InterPro" id="IPR020070">
    <property type="entry name" value="Ribosomal_bL9_N"/>
</dbReference>
<dbReference type="InterPro" id="IPR000244">
    <property type="entry name" value="Ribosomal_bL9"/>
</dbReference>
<dbReference type="EMBL" id="MFAF01000018">
    <property type="protein sequence ID" value="OGD78961.1"/>
    <property type="molecule type" value="Genomic_DNA"/>
</dbReference>
<keyword evidence="2 7" id="KW-0699">rRNA-binding</keyword>